<feature type="region of interest" description="Disordered" evidence="2">
    <location>
        <begin position="275"/>
        <end position="451"/>
    </location>
</feature>
<reference evidence="3 4" key="1">
    <citation type="submission" date="2024-09" db="EMBL/GenBank/DDBJ databases">
        <title>Rethinking Asexuality: The Enigmatic Case of Functional Sexual Genes in Lepraria (Stereocaulaceae).</title>
        <authorList>
            <person name="Doellman M."/>
            <person name="Sun Y."/>
            <person name="Barcenas-Pena A."/>
            <person name="Lumbsch H.T."/>
            <person name="Grewe F."/>
        </authorList>
    </citation>
    <scope>NUCLEOTIDE SEQUENCE [LARGE SCALE GENOMIC DNA]</scope>
    <source>
        <strain evidence="3 4">Mercado 3170</strain>
    </source>
</reference>
<gene>
    <name evidence="3" type="ORF">N7G274_002851</name>
</gene>
<organism evidence="3 4">
    <name type="scientific">Stereocaulon virgatum</name>
    <dbReference type="NCBI Taxonomy" id="373712"/>
    <lineage>
        <taxon>Eukaryota</taxon>
        <taxon>Fungi</taxon>
        <taxon>Dikarya</taxon>
        <taxon>Ascomycota</taxon>
        <taxon>Pezizomycotina</taxon>
        <taxon>Lecanoromycetes</taxon>
        <taxon>OSLEUM clade</taxon>
        <taxon>Lecanoromycetidae</taxon>
        <taxon>Lecanorales</taxon>
        <taxon>Lecanorineae</taxon>
        <taxon>Stereocaulaceae</taxon>
        <taxon>Stereocaulon</taxon>
    </lineage>
</organism>
<protein>
    <submittedName>
        <fullName evidence="3">Uncharacterized protein</fullName>
    </submittedName>
</protein>
<sequence length="538" mass="58524">MEPTEDVYAELQQSLESRRLEIAYLKACHEVEIVCEAEKVRQLRVQLLLLEGDNNELQAQLAQDDDRIDDLERHNQELQEDLNVCERKLESTQGDLRIRSREIETLKAELNSLHGVTMDSTKLLAEKLTLARELSSLKPELDHLRSQVASHQTLLGEKLSLQRQLSTVQVELETEKRAAQRALAKEGRSIAEDAKLESRIERLQADLTKERRERQNVEREFQKASTELENKNTTLESRLEAFRTKLRTTKEQFKETQAALCKAEASAQAASSRAAASAVPAASLTRNPRKRAAVEMDADTMIGTPGDLPAAKRNKKAPTLPGEKSTFSITPFLNRTASIAPDSPASENAGKDAGYNEEPADSPSAKSKPGSTLSAAASDPMNMSRTDKPIVQGRKPGILEIAKVGKANSRPPPARKAKVAPTLEQVAEEENAENTGSTDAPLKPTTSKIVPAETIHEGIEMKKKKLKLLGGGLGKTLFDEDDGGALKGDRGFARGVRGFGTLARGGLGGPKCGPRKALGAGSSGFGAISPLKRDRKAV</sequence>
<accession>A0ABR4AJU0</accession>
<keyword evidence="4" id="KW-1185">Reference proteome</keyword>
<evidence type="ECO:0000256" key="1">
    <source>
        <dbReference type="SAM" id="Coils"/>
    </source>
</evidence>
<evidence type="ECO:0000313" key="3">
    <source>
        <dbReference type="EMBL" id="KAL2045076.1"/>
    </source>
</evidence>
<keyword evidence="1" id="KW-0175">Coiled coil</keyword>
<feature type="compositionally biased region" description="Polar residues" evidence="2">
    <location>
        <begin position="433"/>
        <end position="448"/>
    </location>
</feature>
<proteinExistence type="predicted"/>
<feature type="coiled-coil region" evidence="1">
    <location>
        <begin position="193"/>
        <end position="259"/>
    </location>
</feature>
<feature type="coiled-coil region" evidence="1">
    <location>
        <begin position="40"/>
        <end position="95"/>
    </location>
</feature>
<dbReference type="Proteomes" id="UP001590950">
    <property type="component" value="Unassembled WGS sequence"/>
</dbReference>
<feature type="region of interest" description="Disordered" evidence="2">
    <location>
        <begin position="518"/>
        <end position="538"/>
    </location>
</feature>
<name>A0ABR4AJU0_9LECA</name>
<evidence type="ECO:0000313" key="4">
    <source>
        <dbReference type="Proteomes" id="UP001590950"/>
    </source>
</evidence>
<dbReference type="EMBL" id="JBEFKJ010000008">
    <property type="protein sequence ID" value="KAL2045076.1"/>
    <property type="molecule type" value="Genomic_DNA"/>
</dbReference>
<comment type="caution">
    <text evidence="3">The sequence shown here is derived from an EMBL/GenBank/DDBJ whole genome shotgun (WGS) entry which is preliminary data.</text>
</comment>
<evidence type="ECO:0000256" key="2">
    <source>
        <dbReference type="SAM" id="MobiDB-lite"/>
    </source>
</evidence>
<feature type="compositionally biased region" description="Polar residues" evidence="2">
    <location>
        <begin position="325"/>
        <end position="337"/>
    </location>
</feature>